<evidence type="ECO:0000256" key="3">
    <source>
        <dbReference type="ARBA" id="ARBA00022989"/>
    </source>
</evidence>
<keyword evidence="4 6" id="KW-0472">Membrane</keyword>
<dbReference type="PANTHER" id="PTHR23112">
    <property type="entry name" value="G PROTEIN-COUPLED RECEPTOR 157-RELATED"/>
    <property type="match status" value="1"/>
</dbReference>
<feature type="transmembrane region" description="Helical" evidence="6">
    <location>
        <begin position="126"/>
        <end position="148"/>
    </location>
</feature>
<evidence type="ECO:0000256" key="2">
    <source>
        <dbReference type="ARBA" id="ARBA00022692"/>
    </source>
</evidence>
<feature type="transmembrane region" description="Helical" evidence="6">
    <location>
        <begin position="95"/>
        <end position="114"/>
    </location>
</feature>
<dbReference type="PANTHER" id="PTHR23112:SF0">
    <property type="entry name" value="TRANSMEMBRANE PROTEIN 116"/>
    <property type="match status" value="1"/>
</dbReference>
<accession>A0A7S4W895</accession>
<comment type="subcellular location">
    <subcellularLocation>
        <location evidence="1">Membrane</location>
        <topology evidence="1">Multi-pass membrane protein</topology>
    </subcellularLocation>
</comment>
<evidence type="ECO:0000256" key="4">
    <source>
        <dbReference type="ARBA" id="ARBA00023136"/>
    </source>
</evidence>
<keyword evidence="2 6" id="KW-0812">Transmembrane</keyword>
<protein>
    <submittedName>
        <fullName evidence="7">Uncharacterized protein</fullName>
    </submittedName>
</protein>
<feature type="region of interest" description="Disordered" evidence="5">
    <location>
        <begin position="178"/>
        <end position="257"/>
    </location>
</feature>
<dbReference type="EMBL" id="HBNS01035952">
    <property type="protein sequence ID" value="CAE4632316.1"/>
    <property type="molecule type" value="Transcribed_RNA"/>
</dbReference>
<dbReference type="GO" id="GO:0007189">
    <property type="term" value="P:adenylate cyclase-activating G protein-coupled receptor signaling pathway"/>
    <property type="evidence" value="ECO:0007669"/>
    <property type="project" value="TreeGrafter"/>
</dbReference>
<evidence type="ECO:0000313" key="7">
    <source>
        <dbReference type="EMBL" id="CAE4632316.1"/>
    </source>
</evidence>
<gene>
    <name evidence="7" type="ORF">DBRI00130_LOCUS28083</name>
</gene>
<dbReference type="Gene3D" id="1.20.1070.10">
    <property type="entry name" value="Rhodopsin 7-helix transmembrane proteins"/>
    <property type="match status" value="1"/>
</dbReference>
<evidence type="ECO:0000256" key="6">
    <source>
        <dbReference type="SAM" id="Phobius"/>
    </source>
</evidence>
<keyword evidence="3 6" id="KW-1133">Transmembrane helix</keyword>
<feature type="transmembrane region" description="Helical" evidence="6">
    <location>
        <begin position="12"/>
        <end position="29"/>
    </location>
</feature>
<reference evidence="7" key="1">
    <citation type="submission" date="2021-01" db="EMBL/GenBank/DDBJ databases">
        <authorList>
            <person name="Corre E."/>
            <person name="Pelletier E."/>
            <person name="Niang G."/>
            <person name="Scheremetjew M."/>
            <person name="Finn R."/>
            <person name="Kale V."/>
            <person name="Holt S."/>
            <person name="Cochrane G."/>
            <person name="Meng A."/>
            <person name="Brown T."/>
            <person name="Cohen L."/>
        </authorList>
    </citation>
    <scope>NUCLEOTIDE SEQUENCE</scope>
    <source>
        <strain evidence="7">GSO104</strain>
    </source>
</reference>
<dbReference type="AlphaFoldDB" id="A0A7S4W895"/>
<sequence length="257" mass="29420">MLLLFNIPINFIGPAAIIFTMTVMYYYVLAIEKKTEKYHTNTLLQQGPKRTEIEDNVSDNCWKRMILSCVKKTKNIFRKKQAAARSNSRRVLHRAFMYSAAYFLSYSFLLVGQYMTEADVHVPDAIWFLSTLLSPLQGFFNFLIYFYPKVLAAKNDRRSNFTWSQAIAGAFFERERKTQSTGRGYRHKSTRHVNSPTKEDEKREDGDEGADISPSPHNTNLPPTLASNNIEIANPQNTADIEGQNVSEEALTENPES</sequence>
<evidence type="ECO:0000256" key="5">
    <source>
        <dbReference type="SAM" id="MobiDB-lite"/>
    </source>
</evidence>
<dbReference type="GO" id="GO:0004930">
    <property type="term" value="F:G protein-coupled receptor activity"/>
    <property type="evidence" value="ECO:0007669"/>
    <property type="project" value="TreeGrafter"/>
</dbReference>
<proteinExistence type="predicted"/>
<organism evidence="7">
    <name type="scientific">Ditylum brightwellii</name>
    <dbReference type="NCBI Taxonomy" id="49249"/>
    <lineage>
        <taxon>Eukaryota</taxon>
        <taxon>Sar</taxon>
        <taxon>Stramenopiles</taxon>
        <taxon>Ochrophyta</taxon>
        <taxon>Bacillariophyta</taxon>
        <taxon>Mediophyceae</taxon>
        <taxon>Lithodesmiophycidae</taxon>
        <taxon>Lithodesmiales</taxon>
        <taxon>Lithodesmiaceae</taxon>
        <taxon>Ditylum</taxon>
    </lineage>
</organism>
<evidence type="ECO:0000256" key="1">
    <source>
        <dbReference type="ARBA" id="ARBA00004141"/>
    </source>
</evidence>
<feature type="compositionally biased region" description="Polar residues" evidence="5">
    <location>
        <begin position="215"/>
        <end position="247"/>
    </location>
</feature>
<dbReference type="GO" id="GO:0005886">
    <property type="term" value="C:plasma membrane"/>
    <property type="evidence" value="ECO:0007669"/>
    <property type="project" value="TreeGrafter"/>
</dbReference>
<name>A0A7S4W895_9STRA</name>